<reference evidence="1" key="1">
    <citation type="submission" date="2018-02" db="EMBL/GenBank/DDBJ databases">
        <title>Rhizophora mucronata_Transcriptome.</title>
        <authorList>
            <person name="Meera S.P."/>
            <person name="Sreeshan A."/>
            <person name="Augustine A."/>
        </authorList>
    </citation>
    <scope>NUCLEOTIDE SEQUENCE</scope>
    <source>
        <tissue evidence="1">Leaf</tissue>
    </source>
</reference>
<sequence>MLQPKTLGSSKG</sequence>
<accession>A0A2P2MY48</accession>
<name>A0A2P2MY48_RHIMU</name>
<proteinExistence type="predicted"/>
<organism evidence="1">
    <name type="scientific">Rhizophora mucronata</name>
    <name type="common">Asiatic mangrove</name>
    <dbReference type="NCBI Taxonomy" id="61149"/>
    <lineage>
        <taxon>Eukaryota</taxon>
        <taxon>Viridiplantae</taxon>
        <taxon>Streptophyta</taxon>
        <taxon>Embryophyta</taxon>
        <taxon>Tracheophyta</taxon>
        <taxon>Spermatophyta</taxon>
        <taxon>Magnoliopsida</taxon>
        <taxon>eudicotyledons</taxon>
        <taxon>Gunneridae</taxon>
        <taxon>Pentapetalae</taxon>
        <taxon>rosids</taxon>
        <taxon>fabids</taxon>
        <taxon>Malpighiales</taxon>
        <taxon>Rhizophoraceae</taxon>
        <taxon>Rhizophora</taxon>
    </lineage>
</organism>
<protein>
    <submittedName>
        <fullName evidence="1">Uncharacterized protein</fullName>
    </submittedName>
</protein>
<evidence type="ECO:0000313" key="1">
    <source>
        <dbReference type="EMBL" id="MBX35144.1"/>
    </source>
</evidence>
<dbReference type="EMBL" id="GGEC01054660">
    <property type="protein sequence ID" value="MBX35144.1"/>
    <property type="molecule type" value="Transcribed_RNA"/>
</dbReference>